<feature type="transmembrane region" description="Helical" evidence="19">
    <location>
        <begin position="455"/>
        <end position="477"/>
    </location>
</feature>
<comment type="similarity">
    <text evidence="2 17">Belongs to the major facilitator superfamily. Sugar transporter (TC 2.A.1.1) family.</text>
</comment>
<gene>
    <name evidence="21" type="ORF">Esi_0025_0097</name>
</gene>
<feature type="compositionally biased region" description="Gly residues" evidence="18">
    <location>
        <begin position="1"/>
        <end position="21"/>
    </location>
</feature>
<dbReference type="InterPro" id="IPR020846">
    <property type="entry name" value="MFS_dom"/>
</dbReference>
<evidence type="ECO:0000256" key="13">
    <source>
        <dbReference type="ARBA" id="ARBA00044662"/>
    </source>
</evidence>
<feature type="domain" description="Major facilitator superfamily (MFS) profile" evidence="20">
    <location>
        <begin position="119"/>
        <end position="543"/>
    </location>
</feature>
<comment type="subunit">
    <text evidence="3">Homodimer.</text>
</comment>
<dbReference type="InParanoid" id="D7FTG6"/>
<feature type="transmembrane region" description="Helical" evidence="19">
    <location>
        <begin position="489"/>
        <end position="508"/>
    </location>
</feature>
<dbReference type="SUPFAM" id="SSF103473">
    <property type="entry name" value="MFS general substrate transporter"/>
    <property type="match status" value="1"/>
</dbReference>
<feature type="region of interest" description="Disordered" evidence="18">
    <location>
        <begin position="1"/>
        <end position="43"/>
    </location>
</feature>
<dbReference type="AlphaFoldDB" id="D7FTG6"/>
<feature type="transmembrane region" description="Helical" evidence="19">
    <location>
        <begin position="243"/>
        <end position="264"/>
    </location>
</feature>
<evidence type="ECO:0000256" key="11">
    <source>
        <dbReference type="ARBA" id="ARBA00044648"/>
    </source>
</evidence>
<organism evidence="21 22">
    <name type="scientific">Ectocarpus siliculosus</name>
    <name type="common">Brown alga</name>
    <name type="synonym">Conferva siliculosa</name>
    <dbReference type="NCBI Taxonomy" id="2880"/>
    <lineage>
        <taxon>Eukaryota</taxon>
        <taxon>Sar</taxon>
        <taxon>Stramenopiles</taxon>
        <taxon>Ochrophyta</taxon>
        <taxon>PX clade</taxon>
        <taxon>Phaeophyceae</taxon>
        <taxon>Ectocarpales</taxon>
        <taxon>Ectocarpaceae</taxon>
        <taxon>Ectocarpus</taxon>
    </lineage>
</organism>
<evidence type="ECO:0000256" key="18">
    <source>
        <dbReference type="SAM" id="MobiDB-lite"/>
    </source>
</evidence>
<evidence type="ECO:0000256" key="16">
    <source>
        <dbReference type="ARBA" id="ARBA00044780"/>
    </source>
</evidence>
<dbReference type="OMA" id="LQCTSFQ"/>
<evidence type="ECO:0000256" key="1">
    <source>
        <dbReference type="ARBA" id="ARBA00004651"/>
    </source>
</evidence>
<dbReference type="PROSITE" id="PS00216">
    <property type="entry name" value="SUGAR_TRANSPORT_1"/>
    <property type="match status" value="2"/>
</dbReference>
<comment type="catalytic activity">
    <reaction evidence="10">
        <text>D-galactose(in) = D-galactose(out)</text>
        <dbReference type="Rhea" id="RHEA:34915"/>
        <dbReference type="ChEBI" id="CHEBI:4139"/>
    </reaction>
    <physiologicalReaction direction="right-to-left" evidence="10">
        <dbReference type="Rhea" id="RHEA:34917"/>
    </physiologicalReaction>
</comment>
<keyword evidence="5" id="KW-1003">Cell membrane</keyword>
<evidence type="ECO:0000256" key="7">
    <source>
        <dbReference type="ARBA" id="ARBA00022692"/>
    </source>
</evidence>
<dbReference type="InterPro" id="IPR036259">
    <property type="entry name" value="MFS_trans_sf"/>
</dbReference>
<comment type="subcellular location">
    <subcellularLocation>
        <location evidence="1">Cell membrane</location>
        <topology evidence="1">Multi-pass membrane protein</topology>
    </subcellularLocation>
</comment>
<feature type="transmembrane region" description="Helical" evidence="19">
    <location>
        <begin position="157"/>
        <end position="174"/>
    </location>
</feature>
<dbReference type="NCBIfam" id="TIGR00879">
    <property type="entry name" value="SP"/>
    <property type="match status" value="1"/>
</dbReference>
<comment type="catalytic activity">
    <reaction evidence="15">
        <text>D-fructose(out) = D-fructose(in)</text>
        <dbReference type="Rhea" id="RHEA:60372"/>
        <dbReference type="ChEBI" id="CHEBI:37721"/>
    </reaction>
    <physiologicalReaction direction="left-to-right" evidence="15">
        <dbReference type="Rhea" id="RHEA:60373"/>
    </physiologicalReaction>
</comment>
<evidence type="ECO:0000256" key="12">
    <source>
        <dbReference type="ARBA" id="ARBA00044656"/>
    </source>
</evidence>
<evidence type="ECO:0000256" key="9">
    <source>
        <dbReference type="ARBA" id="ARBA00023136"/>
    </source>
</evidence>
<dbReference type="PRINTS" id="PR00171">
    <property type="entry name" value="SUGRTRNSPORT"/>
</dbReference>
<dbReference type="InterPro" id="IPR005828">
    <property type="entry name" value="MFS_sugar_transport-like"/>
</dbReference>
<dbReference type="GO" id="GO:0005886">
    <property type="term" value="C:plasma membrane"/>
    <property type="evidence" value="ECO:0007669"/>
    <property type="project" value="UniProtKB-SubCell"/>
</dbReference>
<keyword evidence="4 17" id="KW-0813">Transport</keyword>
<protein>
    <recommendedName>
        <fullName evidence="16">Hexose transporter 1</fullName>
    </recommendedName>
</protein>
<dbReference type="GO" id="GO:0022857">
    <property type="term" value="F:transmembrane transporter activity"/>
    <property type="evidence" value="ECO:0007669"/>
    <property type="project" value="InterPro"/>
</dbReference>
<feature type="transmembrane region" description="Helical" evidence="19">
    <location>
        <begin position="426"/>
        <end position="449"/>
    </location>
</feature>
<evidence type="ECO:0000256" key="5">
    <source>
        <dbReference type="ARBA" id="ARBA00022475"/>
    </source>
</evidence>
<dbReference type="EMBL" id="FN648431">
    <property type="protein sequence ID" value="CBJ48544.1"/>
    <property type="molecule type" value="Genomic_DNA"/>
</dbReference>
<evidence type="ECO:0000256" key="8">
    <source>
        <dbReference type="ARBA" id="ARBA00022989"/>
    </source>
</evidence>
<dbReference type="PROSITE" id="PS00217">
    <property type="entry name" value="SUGAR_TRANSPORT_2"/>
    <property type="match status" value="1"/>
</dbReference>
<accession>D7FTG6</accession>
<evidence type="ECO:0000256" key="10">
    <source>
        <dbReference type="ARBA" id="ARBA00044637"/>
    </source>
</evidence>
<feature type="transmembrane region" description="Helical" evidence="19">
    <location>
        <begin position="520"/>
        <end position="538"/>
    </location>
</feature>
<keyword evidence="8 19" id="KW-1133">Transmembrane helix</keyword>
<comment type="catalytic activity">
    <reaction evidence="13">
        <text>D-mannose(out) = D-mannose(in)</text>
        <dbReference type="Rhea" id="RHEA:78391"/>
        <dbReference type="ChEBI" id="CHEBI:4208"/>
    </reaction>
    <physiologicalReaction direction="left-to-right" evidence="13">
        <dbReference type="Rhea" id="RHEA:78392"/>
    </physiologicalReaction>
</comment>
<evidence type="ECO:0000313" key="21">
    <source>
        <dbReference type="EMBL" id="CBJ48544.1"/>
    </source>
</evidence>
<dbReference type="EMBL" id="FN649736">
    <property type="protein sequence ID" value="CBJ48544.1"/>
    <property type="molecule type" value="Genomic_DNA"/>
</dbReference>
<dbReference type="PROSITE" id="PS50850">
    <property type="entry name" value="MFS"/>
    <property type="match status" value="1"/>
</dbReference>
<dbReference type="PANTHER" id="PTHR48020">
    <property type="entry name" value="PROTON MYO-INOSITOL COTRANSPORTER"/>
    <property type="match status" value="1"/>
</dbReference>
<dbReference type="InterPro" id="IPR050814">
    <property type="entry name" value="Myo-inositol_Transporter"/>
</dbReference>
<reference evidence="21 22" key="1">
    <citation type="journal article" date="2010" name="Nature">
        <title>The Ectocarpus genome and the independent evolution of multicellularity in brown algae.</title>
        <authorList>
            <person name="Cock J.M."/>
            <person name="Sterck L."/>
            <person name="Rouze P."/>
            <person name="Scornet D."/>
            <person name="Allen A.E."/>
            <person name="Amoutzias G."/>
            <person name="Anthouard V."/>
            <person name="Artiguenave F."/>
            <person name="Aury J.M."/>
            <person name="Badger J.H."/>
            <person name="Beszteri B."/>
            <person name="Billiau K."/>
            <person name="Bonnet E."/>
            <person name="Bothwell J.H."/>
            <person name="Bowler C."/>
            <person name="Boyen C."/>
            <person name="Brownlee C."/>
            <person name="Carrano C.J."/>
            <person name="Charrier B."/>
            <person name="Cho G.Y."/>
            <person name="Coelho S.M."/>
            <person name="Collen J."/>
            <person name="Corre E."/>
            <person name="Da Silva C."/>
            <person name="Delage L."/>
            <person name="Delaroque N."/>
            <person name="Dittami S.M."/>
            <person name="Doulbeau S."/>
            <person name="Elias M."/>
            <person name="Farnham G."/>
            <person name="Gachon C.M."/>
            <person name="Gschloessl B."/>
            <person name="Heesch S."/>
            <person name="Jabbari K."/>
            <person name="Jubin C."/>
            <person name="Kawai H."/>
            <person name="Kimura K."/>
            <person name="Kloareg B."/>
            <person name="Kupper F.C."/>
            <person name="Lang D."/>
            <person name="Le Bail A."/>
            <person name="Leblanc C."/>
            <person name="Lerouge P."/>
            <person name="Lohr M."/>
            <person name="Lopez P.J."/>
            <person name="Martens C."/>
            <person name="Maumus F."/>
            <person name="Michel G."/>
            <person name="Miranda-Saavedra D."/>
            <person name="Morales J."/>
            <person name="Moreau H."/>
            <person name="Motomura T."/>
            <person name="Nagasato C."/>
            <person name="Napoli C.A."/>
            <person name="Nelson D.R."/>
            <person name="Nyvall-Collen P."/>
            <person name="Peters A.F."/>
            <person name="Pommier C."/>
            <person name="Potin P."/>
            <person name="Poulain J."/>
            <person name="Quesneville H."/>
            <person name="Read B."/>
            <person name="Rensing S.A."/>
            <person name="Ritter A."/>
            <person name="Rousvoal S."/>
            <person name="Samanta M."/>
            <person name="Samson G."/>
            <person name="Schroeder D.C."/>
            <person name="Segurens B."/>
            <person name="Strittmatter M."/>
            <person name="Tonon T."/>
            <person name="Tregear J.W."/>
            <person name="Valentin K."/>
            <person name="von Dassow P."/>
            <person name="Yamagishi T."/>
            <person name="Van de Peer Y."/>
            <person name="Wincker P."/>
        </authorList>
    </citation>
    <scope>NUCLEOTIDE SEQUENCE [LARGE SCALE GENOMIC DNA]</scope>
    <source>
        <strain evidence="22">Ec32 / CCAP1310/4</strain>
    </source>
</reference>
<evidence type="ECO:0000256" key="4">
    <source>
        <dbReference type="ARBA" id="ARBA00022448"/>
    </source>
</evidence>
<keyword evidence="22" id="KW-1185">Reference proteome</keyword>
<dbReference type="Proteomes" id="UP000002630">
    <property type="component" value="Linkage Group LG11"/>
</dbReference>
<evidence type="ECO:0000256" key="17">
    <source>
        <dbReference type="RuleBase" id="RU003346"/>
    </source>
</evidence>
<dbReference type="InterPro" id="IPR005829">
    <property type="entry name" value="Sugar_transporter_CS"/>
</dbReference>
<keyword evidence="9 19" id="KW-0472">Membrane</keyword>
<feature type="transmembrane region" description="Helical" evidence="19">
    <location>
        <begin position="186"/>
        <end position="208"/>
    </location>
</feature>
<name>D7FTG6_ECTSI</name>
<evidence type="ECO:0000256" key="6">
    <source>
        <dbReference type="ARBA" id="ARBA00022597"/>
    </source>
</evidence>
<dbReference type="eggNOG" id="KOG0254">
    <property type="taxonomic scope" value="Eukaryota"/>
</dbReference>
<dbReference type="Pfam" id="PF00083">
    <property type="entry name" value="Sugar_tr"/>
    <property type="match status" value="1"/>
</dbReference>
<feature type="compositionally biased region" description="Low complexity" evidence="18">
    <location>
        <begin position="564"/>
        <end position="575"/>
    </location>
</feature>
<dbReference type="STRING" id="2880.D7FTG6"/>
<evidence type="ECO:0000256" key="15">
    <source>
        <dbReference type="ARBA" id="ARBA00044710"/>
    </source>
</evidence>
<evidence type="ECO:0000256" key="14">
    <source>
        <dbReference type="ARBA" id="ARBA00044668"/>
    </source>
</evidence>
<comment type="catalytic activity">
    <reaction evidence="12">
        <text>D-xylose(out) = D-xylose(in)</text>
        <dbReference type="Rhea" id="RHEA:78427"/>
        <dbReference type="ChEBI" id="CHEBI:53455"/>
    </reaction>
    <physiologicalReaction direction="left-to-right" evidence="12">
        <dbReference type="Rhea" id="RHEA:78428"/>
    </physiologicalReaction>
</comment>
<evidence type="ECO:0000256" key="3">
    <source>
        <dbReference type="ARBA" id="ARBA00011738"/>
    </source>
</evidence>
<feature type="region of interest" description="Disordered" evidence="18">
    <location>
        <begin position="555"/>
        <end position="588"/>
    </location>
</feature>
<keyword evidence="6" id="KW-0762">Sugar transport</keyword>
<dbReference type="OrthoDB" id="6339427at2759"/>
<dbReference type="PANTHER" id="PTHR48020:SF49">
    <property type="entry name" value="SUGAR TRANSPORTER"/>
    <property type="match status" value="1"/>
</dbReference>
<evidence type="ECO:0000313" key="22">
    <source>
        <dbReference type="Proteomes" id="UP000002630"/>
    </source>
</evidence>
<dbReference type="InterPro" id="IPR003663">
    <property type="entry name" value="Sugar/inositol_transpt"/>
</dbReference>
<sequence length="588" mass="61989">MGGASSRNGRGGGADGSGGGYEVVEREEPLLREGGPEEQNDESMAAGLLWSAGDNPSLRLGGDSSLGPAFGQHGRSGSVQNNGGEGLSDRNSYRGRGGGGGGGGGGCCTVSGRPLVYLCAACSSLCSILLGYDVGVMSGAKEFIRPDLGLSTVQNEVMVGSLNIVAAFGGLVAGKAADRLGRKPTTALACVVFITGATMMTLSHTFWFLLLGRVVTGIGVGCAMVIAPVYITELAPPDVRGMLVSLTDICINVGIVFGYAASLLCSDVFNSDSAKWRSMIGIGMLPPLLILACLSLMPESPRWLVAAGRNADALHVLKRVMDDEDDAESTLQTISDATTTTEATWRDVLAPSDRTVKAAMVLGIGLGFWQQASGSEAAVYYTPEVLKDKGWANRAILRGNMGVGGFKLLGEVVAFMLLDRIGRRPLFLVSSVLVTLCLLMVGFAFLLNWTSMLTLFWLCMFMFTFSLGLGPVTFVVASEIFPVAIRGKAMSVVIFVNRMMSGVIALSYQSMSEAMTPEGSFYFFAALSAISVAFYYFWVPETRGRTLEEITADLGSSLPPTVPGPRAGPANGGPRHVPLARDDEEEVY</sequence>
<comment type="catalytic activity">
    <reaction evidence="14">
        <text>D-glucosamine(out) = D-glucosamine(in)</text>
        <dbReference type="Rhea" id="RHEA:78423"/>
        <dbReference type="ChEBI" id="CHEBI:58723"/>
    </reaction>
    <physiologicalReaction direction="left-to-right" evidence="14">
        <dbReference type="Rhea" id="RHEA:78424"/>
    </physiologicalReaction>
</comment>
<feature type="compositionally biased region" description="Basic and acidic residues" evidence="18">
    <location>
        <begin position="23"/>
        <end position="35"/>
    </location>
</feature>
<proteinExistence type="inferred from homology"/>
<dbReference type="FunFam" id="1.20.1250.20:FF:000218">
    <property type="entry name" value="facilitated trehalose transporter Tret1"/>
    <property type="match status" value="1"/>
</dbReference>
<evidence type="ECO:0000256" key="19">
    <source>
        <dbReference type="SAM" id="Phobius"/>
    </source>
</evidence>
<feature type="transmembrane region" description="Helical" evidence="19">
    <location>
        <begin position="276"/>
        <end position="297"/>
    </location>
</feature>
<evidence type="ECO:0000259" key="20">
    <source>
        <dbReference type="PROSITE" id="PS50850"/>
    </source>
</evidence>
<evidence type="ECO:0000256" key="2">
    <source>
        <dbReference type="ARBA" id="ARBA00010992"/>
    </source>
</evidence>
<comment type="catalytic activity">
    <reaction evidence="11">
        <text>D-glucose(out) = D-glucose(in)</text>
        <dbReference type="Rhea" id="RHEA:60376"/>
        <dbReference type="ChEBI" id="CHEBI:4167"/>
    </reaction>
    <physiologicalReaction direction="left-to-right" evidence="11">
        <dbReference type="Rhea" id="RHEA:60377"/>
    </physiologicalReaction>
</comment>
<feature type="transmembrane region" description="Helical" evidence="19">
    <location>
        <begin position="115"/>
        <end position="137"/>
    </location>
</feature>
<feature type="transmembrane region" description="Helical" evidence="19">
    <location>
        <begin position="214"/>
        <end position="231"/>
    </location>
</feature>
<feature type="region of interest" description="Disordered" evidence="18">
    <location>
        <begin position="61"/>
        <end position="95"/>
    </location>
</feature>
<dbReference type="Gene3D" id="1.20.1250.20">
    <property type="entry name" value="MFS general substrate transporter like domains"/>
    <property type="match status" value="1"/>
</dbReference>
<keyword evidence="7 19" id="KW-0812">Transmembrane</keyword>